<organism evidence="1 2">
    <name type="scientific">Trichormus variabilis NIES-23</name>
    <dbReference type="NCBI Taxonomy" id="1973479"/>
    <lineage>
        <taxon>Bacteria</taxon>
        <taxon>Bacillati</taxon>
        <taxon>Cyanobacteriota</taxon>
        <taxon>Cyanophyceae</taxon>
        <taxon>Nostocales</taxon>
        <taxon>Nostocaceae</taxon>
        <taxon>Trichormus</taxon>
    </lineage>
</organism>
<dbReference type="AlphaFoldDB" id="A0A1Z4KPX6"/>
<protein>
    <submittedName>
        <fullName evidence="1">Uncharacterized protein</fullName>
    </submittedName>
</protein>
<evidence type="ECO:0000313" key="1">
    <source>
        <dbReference type="EMBL" id="BAY70997.1"/>
    </source>
</evidence>
<name>A0A1Z4KPX6_ANAVA</name>
<sequence>MNSFSQLPEFIKGSNTLRMQLKIEDNPWETSPKLALEDKSQPKILPTQCYSVDLPPVFSHMTFLLIETLSATQHGEFVTRSKQGKYETIVELSGHISHRYGLTQQELAEIQTIYDQILETWIAWRIANKKT</sequence>
<proteinExistence type="predicted"/>
<gene>
    <name evidence="1" type="ORF">NIES23_38100</name>
</gene>
<dbReference type="Proteomes" id="UP000217507">
    <property type="component" value="Chromosome"/>
</dbReference>
<dbReference type="EMBL" id="AP018216">
    <property type="protein sequence ID" value="BAY70997.1"/>
    <property type="molecule type" value="Genomic_DNA"/>
</dbReference>
<evidence type="ECO:0000313" key="2">
    <source>
        <dbReference type="Proteomes" id="UP000217507"/>
    </source>
</evidence>
<accession>A0A1Z4KPX6</accession>
<reference evidence="1 2" key="1">
    <citation type="submission" date="2017-06" db="EMBL/GenBank/DDBJ databases">
        <title>Genome sequencing of cyanobaciteial culture collection at National Institute for Environmental Studies (NIES).</title>
        <authorList>
            <person name="Hirose Y."/>
            <person name="Shimura Y."/>
            <person name="Fujisawa T."/>
            <person name="Nakamura Y."/>
            <person name="Kawachi M."/>
        </authorList>
    </citation>
    <scope>NUCLEOTIDE SEQUENCE [LARGE SCALE GENOMIC DNA]</scope>
    <source>
        <strain evidence="1 2">NIES-23</strain>
    </source>
</reference>